<dbReference type="PANTHER" id="PTHR30344:SF1">
    <property type="entry name" value="6-PHOSPHOGLUCONOLACTONASE"/>
    <property type="match status" value="1"/>
</dbReference>
<dbReference type="SUPFAM" id="SSF51004">
    <property type="entry name" value="C-terminal (heme d1) domain of cytochrome cd1-nitrite reductase"/>
    <property type="match status" value="1"/>
</dbReference>
<proteinExistence type="inferred from homology"/>
<comment type="caution">
    <text evidence="4">The sequence shown here is derived from an EMBL/GenBank/DDBJ whole genome shotgun (WGS) entry which is preliminary data.</text>
</comment>
<dbReference type="RefSeq" id="WP_060245865.1">
    <property type="nucleotide sequence ID" value="NZ_LPJR01000071.1"/>
</dbReference>
<dbReference type="GO" id="GO:0006006">
    <property type="term" value="P:glucose metabolic process"/>
    <property type="evidence" value="ECO:0007669"/>
    <property type="project" value="UniProtKB-KW"/>
</dbReference>
<evidence type="ECO:0000256" key="1">
    <source>
        <dbReference type="ARBA" id="ARBA00005564"/>
    </source>
</evidence>
<dbReference type="InterPro" id="IPR050282">
    <property type="entry name" value="Cycloisomerase_2"/>
</dbReference>
<evidence type="ECO:0000256" key="2">
    <source>
        <dbReference type="ARBA" id="ARBA00022526"/>
    </source>
</evidence>
<dbReference type="PANTHER" id="PTHR30344">
    <property type="entry name" value="6-PHOSPHOGLUCONOLACTONASE-RELATED"/>
    <property type="match status" value="1"/>
</dbReference>
<evidence type="ECO:0000313" key="5">
    <source>
        <dbReference type="Proteomes" id="UP000062912"/>
    </source>
</evidence>
<dbReference type="OrthoDB" id="9790815at2"/>
<keyword evidence="2" id="KW-0119">Carbohydrate metabolism</keyword>
<organism evidence="4 5">
    <name type="scientific">Burkholderia pseudomultivorans</name>
    <dbReference type="NCBI Taxonomy" id="1207504"/>
    <lineage>
        <taxon>Bacteria</taxon>
        <taxon>Pseudomonadati</taxon>
        <taxon>Pseudomonadota</taxon>
        <taxon>Betaproteobacteria</taxon>
        <taxon>Burkholderiales</taxon>
        <taxon>Burkholderiaceae</taxon>
        <taxon>Burkholderia</taxon>
        <taxon>Burkholderia cepacia complex</taxon>
    </lineage>
</organism>
<gene>
    <name evidence="4" type="ORF">WT56_28070</name>
</gene>
<dbReference type="AlphaFoldDB" id="A0A132EAI2"/>
<dbReference type="InterPro" id="IPR019405">
    <property type="entry name" value="Lactonase_7-beta_prop"/>
</dbReference>
<name>A0A132EAI2_9BURK</name>
<evidence type="ECO:0000256" key="3">
    <source>
        <dbReference type="SAM" id="SignalP"/>
    </source>
</evidence>
<dbReference type="Pfam" id="PF10282">
    <property type="entry name" value="Lactonase"/>
    <property type="match status" value="1"/>
</dbReference>
<protein>
    <submittedName>
        <fullName evidence="4">6-phosphogluconolactonase</fullName>
    </submittedName>
</protein>
<dbReference type="Proteomes" id="UP000062912">
    <property type="component" value="Unassembled WGS sequence"/>
</dbReference>
<feature type="chain" id="PRO_5007290556" evidence="3">
    <location>
        <begin position="30"/>
        <end position="383"/>
    </location>
</feature>
<comment type="similarity">
    <text evidence="1">Belongs to the cycloisomerase 2 family.</text>
</comment>
<keyword evidence="2" id="KW-0313">Glucose metabolism</keyword>
<sequence>MHFPLRIRTAAALIPLAIWSGLSGISARAATSAGDGHAELVYVGTQQHEMRALRFDAASGKLAMIGPVGAGPRATWVTANPHLPVLYAVDDDNAHEGSVIAYAVDRDSGALSWINSVATGGRGTTNLSLDQPSMTLLASNYGSGSVASVAVNADGSLGARTSLVEETGSGPNRRQASAHAHNAVVDPSGRHALVPDLGADRVFVYAFDRTTRMLKPGGQFAVPPGTGPRHLVFGPDGKYVYLLTELSAELMVLRWDASQGQLAVVQTVDTTSPAFQGVKSGAEVAIGADGRFLYVENRAENALVVYRIDAISGELTQIQRISSGGEKPWGLGIDRSGKWLLVANQRSGTVNVFEVDTVTGRLSDTGQAVGVPDPVAIAFVGKP</sequence>
<dbReference type="InterPro" id="IPR015943">
    <property type="entry name" value="WD40/YVTN_repeat-like_dom_sf"/>
</dbReference>
<dbReference type="GO" id="GO:0017057">
    <property type="term" value="F:6-phosphogluconolactonase activity"/>
    <property type="evidence" value="ECO:0007669"/>
    <property type="project" value="TreeGrafter"/>
</dbReference>
<accession>A0A132EAI2</accession>
<dbReference type="Gene3D" id="2.130.10.10">
    <property type="entry name" value="YVTN repeat-like/Quinoprotein amine dehydrogenase"/>
    <property type="match status" value="1"/>
</dbReference>
<evidence type="ECO:0000313" key="4">
    <source>
        <dbReference type="EMBL" id="KWF22070.1"/>
    </source>
</evidence>
<reference evidence="4 5" key="1">
    <citation type="submission" date="2015-11" db="EMBL/GenBank/DDBJ databases">
        <title>Expanding the genomic diversity of Burkholderia species for the development of highly accurate diagnostics.</title>
        <authorList>
            <person name="Sahl J."/>
            <person name="Keim P."/>
            <person name="Wagner D."/>
        </authorList>
    </citation>
    <scope>NUCLEOTIDE SEQUENCE [LARGE SCALE GENOMIC DNA]</scope>
    <source>
        <strain evidence="4 5">MSMB368WGS</strain>
    </source>
</reference>
<dbReference type="EMBL" id="LPJR01000071">
    <property type="protein sequence ID" value="KWF22070.1"/>
    <property type="molecule type" value="Genomic_DNA"/>
</dbReference>
<dbReference type="InterPro" id="IPR011048">
    <property type="entry name" value="Haem_d1_sf"/>
</dbReference>
<feature type="signal peptide" evidence="3">
    <location>
        <begin position="1"/>
        <end position="29"/>
    </location>
</feature>
<keyword evidence="3" id="KW-0732">Signal</keyword>